<comment type="caution">
    <text evidence="1">The sequence shown here is derived from an EMBL/GenBank/DDBJ whole genome shotgun (WGS) entry which is preliminary data.</text>
</comment>
<evidence type="ECO:0000313" key="2">
    <source>
        <dbReference type="Proteomes" id="UP000824890"/>
    </source>
</evidence>
<dbReference type="EMBL" id="JAGKQM010000019">
    <property type="protein sequence ID" value="KAH0861085.1"/>
    <property type="molecule type" value="Genomic_DNA"/>
</dbReference>
<sequence>TGQLVRIKSGKWNKSAVGCWQFEGDLAEVEQYIVARTNENIDSFTCLIREELAIGPECPIALTYQLPDGMLHGIPSNSQPGNIVTSDDVEVVISVQEWTNEVQLCNTYGARNVAKYQFLCRTPFNIGDVKYLDGSVTEEEHFASLRVRRSWSSFTVCCMRLKWPKDFPYAKQMRRLMERNPTQKLSRWINHQQVQQANIRQGVEGNTQYNPIHVTVAEDIDEANNTMMHPKRLSGGVEGVHNSFIHVTDDSDNRPVNTPMGSDRVIINDLSSDIVGYQAWRSKDHDVHISYWKAWRSREVALDYGKGSLGASYNLLPTYLEKLLHANPGSIEEIHTEFTEGIGHRFKLQIPTRIIIKCNGVFYRLSPRCKKTLFYFSGWVYGLACVDSLWFGCFSAMNVVFWVKLDGSLRPDGPRTDMAVWSSECFWSLRIACVLLRHPFESIRGGPDVESVGFLGIGLYRRVVISMSLKKGIIQLILLLSRSKGH</sequence>
<dbReference type="Proteomes" id="UP000824890">
    <property type="component" value="Unassembled WGS sequence"/>
</dbReference>
<accession>A0ABQ7XYR3</accession>
<proteinExistence type="predicted"/>
<evidence type="ECO:0000313" key="1">
    <source>
        <dbReference type="EMBL" id="KAH0861085.1"/>
    </source>
</evidence>
<name>A0ABQ7XYR3_BRANA</name>
<protein>
    <submittedName>
        <fullName evidence="1">Uncharacterized protein</fullName>
    </submittedName>
</protein>
<reference evidence="1 2" key="1">
    <citation type="submission" date="2021-05" db="EMBL/GenBank/DDBJ databases">
        <title>Genome Assembly of Synthetic Allotetraploid Brassica napus Reveals Homoeologous Exchanges between Subgenomes.</title>
        <authorList>
            <person name="Davis J.T."/>
        </authorList>
    </citation>
    <scope>NUCLEOTIDE SEQUENCE [LARGE SCALE GENOMIC DNA]</scope>
    <source>
        <strain evidence="2">cv. Da-Ae</strain>
        <tissue evidence="1">Seedling</tissue>
    </source>
</reference>
<gene>
    <name evidence="1" type="ORF">HID58_089346</name>
</gene>
<feature type="non-terminal residue" evidence="1">
    <location>
        <position position="1"/>
    </location>
</feature>
<keyword evidence="2" id="KW-1185">Reference proteome</keyword>
<organism evidence="1 2">
    <name type="scientific">Brassica napus</name>
    <name type="common">Rape</name>
    <dbReference type="NCBI Taxonomy" id="3708"/>
    <lineage>
        <taxon>Eukaryota</taxon>
        <taxon>Viridiplantae</taxon>
        <taxon>Streptophyta</taxon>
        <taxon>Embryophyta</taxon>
        <taxon>Tracheophyta</taxon>
        <taxon>Spermatophyta</taxon>
        <taxon>Magnoliopsida</taxon>
        <taxon>eudicotyledons</taxon>
        <taxon>Gunneridae</taxon>
        <taxon>Pentapetalae</taxon>
        <taxon>rosids</taxon>
        <taxon>malvids</taxon>
        <taxon>Brassicales</taxon>
        <taxon>Brassicaceae</taxon>
        <taxon>Brassiceae</taxon>
        <taxon>Brassica</taxon>
    </lineage>
</organism>